<sequence>MGALPPQDRAASLQTQVGESIGEIDFSRRSRSWVTPGNSYKTKLPNGGIALRIQMFDIPKL</sequence>
<dbReference type="EMBL" id="CP017708">
    <property type="protein sequence ID" value="WAN69762.1"/>
    <property type="molecule type" value="Genomic_DNA"/>
</dbReference>
<proteinExistence type="predicted"/>
<evidence type="ECO:0000313" key="1">
    <source>
        <dbReference type="EMBL" id="WAN69762.1"/>
    </source>
</evidence>
<reference evidence="1" key="1">
    <citation type="journal article" date="2017" name="Proc. Natl. Acad. Sci. U.S.A.">
        <title>Comparative genomics uncovers the prolific and distinctive metabolic potential of the cyanobacterial genus Moorea.</title>
        <authorList>
            <person name="Leao T."/>
            <person name="Castelao G."/>
            <person name="Korobeynikov A."/>
            <person name="Monroe E.A."/>
            <person name="Podell S."/>
            <person name="Glukhov E."/>
            <person name="Allen E.E."/>
            <person name="Gerwick W.H."/>
            <person name="Gerwick L."/>
        </authorList>
    </citation>
    <scope>NUCLEOTIDE SEQUENCE</scope>
    <source>
        <strain evidence="1">JHB</strain>
    </source>
</reference>
<name>A0A9Q9SU87_MOOP1</name>
<protein>
    <submittedName>
        <fullName evidence="1">Uncharacterized protein</fullName>
    </submittedName>
</protein>
<reference evidence="1" key="2">
    <citation type="submission" date="2022-10" db="EMBL/GenBank/DDBJ databases">
        <authorList>
            <person name="Ngo T.-E."/>
        </authorList>
    </citation>
    <scope>NUCLEOTIDE SEQUENCE</scope>
    <source>
        <strain evidence="1">JHB</strain>
    </source>
</reference>
<accession>A0A9Q9SU87</accession>
<gene>
    <name evidence="1" type="ORF">BJP36_37345</name>
</gene>
<dbReference type="AlphaFoldDB" id="A0A9Q9SU87"/>
<dbReference type="Proteomes" id="UP000176944">
    <property type="component" value="Chromosome"/>
</dbReference>
<organism evidence="1">
    <name type="scientific">Moorena producens (strain JHB)</name>
    <dbReference type="NCBI Taxonomy" id="1454205"/>
    <lineage>
        <taxon>Bacteria</taxon>
        <taxon>Bacillati</taxon>
        <taxon>Cyanobacteriota</taxon>
        <taxon>Cyanophyceae</taxon>
        <taxon>Coleofasciculales</taxon>
        <taxon>Coleofasciculaceae</taxon>
        <taxon>Moorena</taxon>
    </lineage>
</organism>